<sequence length="87" mass="9445">MTIQNMQSNVRIDARQAGEILGVTAYTVRRWAKAGELPCLRYPSGRLYFRRADIEALLTPVTAAAPTSHDAPTSPSVTEVSDLVTAV</sequence>
<dbReference type="Gene3D" id="1.10.1660.10">
    <property type="match status" value="1"/>
</dbReference>
<evidence type="ECO:0000259" key="1">
    <source>
        <dbReference type="Pfam" id="PF12728"/>
    </source>
</evidence>
<accession>A0A923E8G0</accession>
<feature type="domain" description="Helix-turn-helix" evidence="1">
    <location>
        <begin position="15"/>
        <end position="58"/>
    </location>
</feature>
<reference evidence="2" key="1">
    <citation type="submission" date="2020-08" db="EMBL/GenBank/DDBJ databases">
        <title>Sequencing the genomes of 1000 actinobacteria strains.</title>
        <authorList>
            <person name="Klenk H.-P."/>
        </authorList>
    </citation>
    <scope>NUCLEOTIDE SEQUENCE</scope>
    <source>
        <strain evidence="2">DSM 10695</strain>
    </source>
</reference>
<dbReference type="Pfam" id="PF12728">
    <property type="entry name" value="HTH_17"/>
    <property type="match status" value="1"/>
</dbReference>
<dbReference type="CDD" id="cd04762">
    <property type="entry name" value="HTH_MerR-trunc"/>
    <property type="match status" value="1"/>
</dbReference>
<name>A0A923E8G0_9ACTO</name>
<dbReference type="AlphaFoldDB" id="A0A923E8G0"/>
<keyword evidence="3" id="KW-1185">Reference proteome</keyword>
<organism evidence="2 3">
    <name type="scientific">Schaalia hyovaginalis</name>
    <dbReference type="NCBI Taxonomy" id="29316"/>
    <lineage>
        <taxon>Bacteria</taxon>
        <taxon>Bacillati</taxon>
        <taxon>Actinomycetota</taxon>
        <taxon>Actinomycetes</taxon>
        <taxon>Actinomycetales</taxon>
        <taxon>Actinomycetaceae</taxon>
        <taxon>Schaalia</taxon>
    </lineage>
</organism>
<dbReference type="Proteomes" id="UP000617426">
    <property type="component" value="Unassembled WGS sequence"/>
</dbReference>
<dbReference type="InterPro" id="IPR009061">
    <property type="entry name" value="DNA-bd_dom_put_sf"/>
</dbReference>
<evidence type="ECO:0000313" key="3">
    <source>
        <dbReference type="Proteomes" id="UP000617426"/>
    </source>
</evidence>
<dbReference type="EMBL" id="JACHMK010000001">
    <property type="protein sequence ID" value="MBB6335461.1"/>
    <property type="molecule type" value="Genomic_DNA"/>
</dbReference>
<proteinExistence type="predicted"/>
<dbReference type="SUPFAM" id="SSF46955">
    <property type="entry name" value="Putative DNA-binding domain"/>
    <property type="match status" value="1"/>
</dbReference>
<evidence type="ECO:0000313" key="2">
    <source>
        <dbReference type="EMBL" id="MBB6335461.1"/>
    </source>
</evidence>
<dbReference type="RefSeq" id="WP_184453836.1">
    <property type="nucleotide sequence ID" value="NZ_JACHMK010000001.1"/>
</dbReference>
<comment type="caution">
    <text evidence="2">The sequence shown here is derived from an EMBL/GenBank/DDBJ whole genome shotgun (WGS) entry which is preliminary data.</text>
</comment>
<dbReference type="InterPro" id="IPR041657">
    <property type="entry name" value="HTH_17"/>
</dbReference>
<protein>
    <submittedName>
        <fullName evidence="2">Excisionase family DNA binding protein</fullName>
    </submittedName>
</protein>
<gene>
    <name evidence="2" type="ORF">HD592_002026</name>
</gene>